<feature type="domain" description="HTH Mu-type" evidence="1">
    <location>
        <begin position="1"/>
        <end position="68"/>
    </location>
</feature>
<protein>
    <submittedName>
        <fullName evidence="2">Mu DNA-binding domain</fullName>
    </submittedName>
</protein>
<proteinExistence type="predicted"/>
<dbReference type="InterPro" id="IPR009061">
    <property type="entry name" value="DNA-bd_dom_put_sf"/>
</dbReference>
<sequence>MFVTVNELIGIPGLPSTVQGLRLTLNKRASGSPELVRKREGSKAFEYHVDCLPEEARRTFMERITGSCLTTETTEKKDQFLREQNLRANRMSCN</sequence>
<evidence type="ECO:0000313" key="3">
    <source>
        <dbReference type="Proteomes" id="UP000254387"/>
    </source>
</evidence>
<dbReference type="InterPro" id="IPR036388">
    <property type="entry name" value="WH-like_DNA-bd_sf"/>
</dbReference>
<keyword evidence="2" id="KW-0238">DNA-binding</keyword>
<dbReference type="AlphaFoldDB" id="A0A378C5L0"/>
<dbReference type="Gene3D" id="1.10.10.10">
    <property type="entry name" value="Winged helix-like DNA-binding domain superfamily/Winged helix DNA-binding domain"/>
    <property type="match status" value="1"/>
</dbReference>
<accession>A0A378C5L0</accession>
<dbReference type="Pfam" id="PF02316">
    <property type="entry name" value="HTH_Tnp_Mu_1"/>
    <property type="match status" value="1"/>
</dbReference>
<dbReference type="InterPro" id="IPR003314">
    <property type="entry name" value="Mu-type_HTH"/>
</dbReference>
<dbReference type="EMBL" id="UGMN01000004">
    <property type="protein sequence ID" value="STV62419.1"/>
    <property type="molecule type" value="Genomic_DNA"/>
</dbReference>
<gene>
    <name evidence="2" type="ORF">NCTC5053_06578</name>
</gene>
<dbReference type="GO" id="GO:0003677">
    <property type="term" value="F:DNA binding"/>
    <property type="evidence" value="ECO:0007669"/>
    <property type="project" value="UniProtKB-KW"/>
</dbReference>
<evidence type="ECO:0000313" key="2">
    <source>
        <dbReference type="EMBL" id="STV62419.1"/>
    </source>
</evidence>
<evidence type="ECO:0000259" key="1">
    <source>
        <dbReference type="PROSITE" id="PS51702"/>
    </source>
</evidence>
<organism evidence="2 3">
    <name type="scientific">Klebsiella pneumoniae</name>
    <dbReference type="NCBI Taxonomy" id="573"/>
    <lineage>
        <taxon>Bacteria</taxon>
        <taxon>Pseudomonadati</taxon>
        <taxon>Pseudomonadota</taxon>
        <taxon>Gammaproteobacteria</taxon>
        <taxon>Enterobacterales</taxon>
        <taxon>Enterobacteriaceae</taxon>
        <taxon>Klebsiella/Raoultella group</taxon>
        <taxon>Klebsiella</taxon>
        <taxon>Klebsiella pneumoniae complex</taxon>
    </lineage>
</organism>
<reference evidence="2 3" key="1">
    <citation type="submission" date="2018-06" db="EMBL/GenBank/DDBJ databases">
        <authorList>
            <consortium name="Pathogen Informatics"/>
            <person name="Doyle S."/>
        </authorList>
    </citation>
    <scope>NUCLEOTIDE SEQUENCE [LARGE SCALE GENOMIC DNA]</scope>
    <source>
        <strain evidence="2 3">NCTC5053</strain>
    </source>
</reference>
<name>A0A378C5L0_KLEPN</name>
<dbReference type="SUPFAM" id="SSF46955">
    <property type="entry name" value="Putative DNA-binding domain"/>
    <property type="match status" value="1"/>
</dbReference>
<dbReference type="PROSITE" id="PS51702">
    <property type="entry name" value="HTH_MU"/>
    <property type="match status" value="1"/>
</dbReference>
<dbReference type="Proteomes" id="UP000254387">
    <property type="component" value="Unassembled WGS sequence"/>
</dbReference>